<accession>A0A6N1X9I3</accession>
<dbReference type="KEGG" id="aant:HUK68_17355"/>
<name>A0A6N1X9I3_9BURK</name>
<sequence>MLDSANQGSGLQSAAAWQELQVCAIAYSATAPGSPLLWPLSAQLQQLGYPVLVLDASQAESADAPGLRDLLSEPAWQATSLGPRPAQASVAALPAALGLSQLDGLESLLTYARRYAVVILHAPVEQLAPLLQGHATRPLLPLDMQPRGMVRSYRQIKHLALHAGLSCIVAGAAAPHESFARRHADTLMASLAQCAERHLRMQPLCTRTDPGSAQDLRRLALLLLAHSATLTPGLAAAATLTPGAAMAARVAPAPVFFQPAWNL</sequence>
<reference evidence="1 2" key="1">
    <citation type="submission" date="2020-06" db="EMBL/GenBank/DDBJ databases">
        <title>Acidovorax antarctica sp. nov., isolated from Corinth ice sheet soil, Antarctic Fields Peninsula.</title>
        <authorList>
            <person name="Xu Q."/>
            <person name="Peng F."/>
        </authorList>
    </citation>
    <scope>NUCLEOTIDE SEQUENCE [LARGE SCALE GENOMIC DNA]</scope>
    <source>
        <strain evidence="1 2">16-35-5</strain>
    </source>
</reference>
<protein>
    <recommendedName>
        <fullName evidence="3">Flagellar biosynthesis protein FlhG</fullName>
    </recommendedName>
</protein>
<dbReference type="AlphaFoldDB" id="A0A6N1X9I3"/>
<gene>
    <name evidence="1" type="ORF">HUK68_17355</name>
</gene>
<evidence type="ECO:0000313" key="2">
    <source>
        <dbReference type="Proteomes" id="UP000509579"/>
    </source>
</evidence>
<dbReference type="Proteomes" id="UP000509579">
    <property type="component" value="Chromosome"/>
</dbReference>
<dbReference type="RefSeq" id="WP_175505315.1">
    <property type="nucleotide sequence ID" value="NZ_CP054840.1"/>
</dbReference>
<keyword evidence="2" id="KW-1185">Reference proteome</keyword>
<evidence type="ECO:0000313" key="1">
    <source>
        <dbReference type="EMBL" id="QKV54515.1"/>
    </source>
</evidence>
<organism evidence="1 2">
    <name type="scientific">Comamonas antarctica</name>
    <dbReference type="NCBI Taxonomy" id="2743470"/>
    <lineage>
        <taxon>Bacteria</taxon>
        <taxon>Pseudomonadati</taxon>
        <taxon>Pseudomonadota</taxon>
        <taxon>Betaproteobacteria</taxon>
        <taxon>Burkholderiales</taxon>
        <taxon>Comamonadaceae</taxon>
        <taxon>Comamonas</taxon>
    </lineage>
</organism>
<proteinExistence type="predicted"/>
<dbReference type="EMBL" id="CP054840">
    <property type="protein sequence ID" value="QKV54515.1"/>
    <property type="molecule type" value="Genomic_DNA"/>
</dbReference>
<evidence type="ECO:0008006" key="3">
    <source>
        <dbReference type="Google" id="ProtNLM"/>
    </source>
</evidence>